<comment type="caution">
    <text evidence="1">The sequence shown here is derived from an EMBL/GenBank/DDBJ whole genome shotgun (WGS) entry which is preliminary data.</text>
</comment>
<sequence>MCLHSSISGHWSFAAKGMFSIYLVFLFDQPSFTCGISTTINLPHLQAIKKKSLILMVPHTGVEPVAPANFAD</sequence>
<accession>A0A9P7Z3P5</accession>
<evidence type="ECO:0000313" key="1">
    <source>
        <dbReference type="EMBL" id="KAG9244735.1"/>
    </source>
</evidence>
<proteinExistence type="predicted"/>
<dbReference type="AlphaFoldDB" id="A0A9P7Z3P5"/>
<gene>
    <name evidence="1" type="ORF">BJ878DRAFT_504806</name>
</gene>
<evidence type="ECO:0000313" key="2">
    <source>
        <dbReference type="Proteomes" id="UP000887226"/>
    </source>
</evidence>
<protein>
    <submittedName>
        <fullName evidence="1">Uncharacterized protein</fullName>
    </submittedName>
</protein>
<name>A0A9P7Z3P5_9HELO</name>
<keyword evidence="2" id="KW-1185">Reference proteome</keyword>
<dbReference type="Proteomes" id="UP000887226">
    <property type="component" value="Unassembled WGS sequence"/>
</dbReference>
<organism evidence="1 2">
    <name type="scientific">Calycina marina</name>
    <dbReference type="NCBI Taxonomy" id="1763456"/>
    <lineage>
        <taxon>Eukaryota</taxon>
        <taxon>Fungi</taxon>
        <taxon>Dikarya</taxon>
        <taxon>Ascomycota</taxon>
        <taxon>Pezizomycotina</taxon>
        <taxon>Leotiomycetes</taxon>
        <taxon>Helotiales</taxon>
        <taxon>Pezizellaceae</taxon>
        <taxon>Calycina</taxon>
    </lineage>
</organism>
<reference evidence="1" key="1">
    <citation type="journal article" date="2021" name="IMA Fungus">
        <title>Genomic characterization of three marine fungi, including Emericellopsis atlantica sp. nov. with signatures of a generalist lifestyle and marine biomass degradation.</title>
        <authorList>
            <person name="Hagestad O.C."/>
            <person name="Hou L."/>
            <person name="Andersen J.H."/>
            <person name="Hansen E.H."/>
            <person name="Altermark B."/>
            <person name="Li C."/>
            <person name="Kuhnert E."/>
            <person name="Cox R.J."/>
            <person name="Crous P.W."/>
            <person name="Spatafora J.W."/>
            <person name="Lail K."/>
            <person name="Amirebrahimi M."/>
            <person name="Lipzen A."/>
            <person name="Pangilinan J."/>
            <person name="Andreopoulos W."/>
            <person name="Hayes R.D."/>
            <person name="Ng V."/>
            <person name="Grigoriev I.V."/>
            <person name="Jackson S.A."/>
            <person name="Sutton T.D.S."/>
            <person name="Dobson A.D.W."/>
            <person name="Rama T."/>
        </authorList>
    </citation>
    <scope>NUCLEOTIDE SEQUENCE</scope>
    <source>
        <strain evidence="1">TRa3180A</strain>
    </source>
</reference>
<dbReference type="EMBL" id="MU253887">
    <property type="protein sequence ID" value="KAG9244735.1"/>
    <property type="molecule type" value="Genomic_DNA"/>
</dbReference>